<accession>A0A2M7QJ31</accession>
<proteinExistence type="predicted"/>
<evidence type="ECO:0000313" key="1">
    <source>
        <dbReference type="EMBL" id="PIY72302.1"/>
    </source>
</evidence>
<gene>
    <name evidence="1" type="ORF">COY87_01655</name>
</gene>
<sequence length="275" mass="32787">MKIRIGDDIIFEEFENRADVHYAPELFGVVEVSRSNYQVAELLSWLKSFYKQIFAVRLKINVKELLKYPENDSVKDILKKTIFAIPYDFQQILEEESTKIVEHYRLTENWRIPFEIVILTHRLPVPPFLEGISIHLPEYFYNKPKNLLELPSAFESAYRQGAVMKYPALYFTRKVSANELVKWLKNPKNRKLFENIQYKLPRQKEIDRDQKTIFWGQVAWILKQDGINSWAKMTKAIEKLLEKNPDNFYNIVPEAVEIQKYYERFVESLQKIEIG</sequence>
<dbReference type="AlphaFoldDB" id="A0A2M7QJ31"/>
<name>A0A2M7QJ31_9BACT</name>
<comment type="caution">
    <text evidence="1">The sequence shown here is derived from an EMBL/GenBank/DDBJ whole genome shotgun (WGS) entry which is preliminary data.</text>
</comment>
<evidence type="ECO:0000313" key="2">
    <source>
        <dbReference type="Proteomes" id="UP000229401"/>
    </source>
</evidence>
<dbReference type="EMBL" id="PFLI01000060">
    <property type="protein sequence ID" value="PIY72302.1"/>
    <property type="molecule type" value="Genomic_DNA"/>
</dbReference>
<protein>
    <submittedName>
        <fullName evidence="1">Uncharacterized protein</fullName>
    </submittedName>
</protein>
<reference evidence="2" key="1">
    <citation type="submission" date="2017-09" db="EMBL/GenBank/DDBJ databases">
        <title>Depth-based differentiation of microbial function through sediment-hosted aquifers and enrichment of novel symbionts in the deep terrestrial subsurface.</title>
        <authorList>
            <person name="Probst A.J."/>
            <person name="Ladd B."/>
            <person name="Jarett J.K."/>
            <person name="Geller-Mcgrath D.E."/>
            <person name="Sieber C.M.K."/>
            <person name="Emerson J.B."/>
            <person name="Anantharaman K."/>
            <person name="Thomas B.C."/>
            <person name="Malmstrom R."/>
            <person name="Stieglmeier M."/>
            <person name="Klingl A."/>
            <person name="Woyke T."/>
            <person name="Ryan C.M."/>
            <person name="Banfield J.F."/>
        </authorList>
    </citation>
    <scope>NUCLEOTIDE SEQUENCE [LARGE SCALE GENOMIC DNA]</scope>
</reference>
<organism evidence="1 2">
    <name type="scientific">Candidatus Roizmanbacteria bacterium CG_4_10_14_0_8_um_filter_33_9</name>
    <dbReference type="NCBI Taxonomy" id="1974826"/>
    <lineage>
        <taxon>Bacteria</taxon>
        <taxon>Candidatus Roizmaniibacteriota</taxon>
    </lineage>
</organism>
<dbReference type="Proteomes" id="UP000229401">
    <property type="component" value="Unassembled WGS sequence"/>
</dbReference>